<keyword evidence="1" id="KW-0343">GTPase activation</keyword>
<feature type="region of interest" description="Disordered" evidence="6">
    <location>
        <begin position="138"/>
        <end position="170"/>
    </location>
</feature>
<keyword evidence="4" id="KW-0862">Zinc</keyword>
<dbReference type="PANTHER" id="PTHR45705:SF1">
    <property type="entry name" value="FI20236P1"/>
    <property type="match status" value="1"/>
</dbReference>
<evidence type="ECO:0000313" key="8">
    <source>
        <dbReference type="EMBL" id="KAL1499413.1"/>
    </source>
</evidence>
<dbReference type="GO" id="GO:0005096">
    <property type="term" value="F:GTPase activator activity"/>
    <property type="evidence" value="ECO:0007669"/>
    <property type="project" value="UniProtKB-KW"/>
</dbReference>
<evidence type="ECO:0000259" key="7">
    <source>
        <dbReference type="PROSITE" id="PS50115"/>
    </source>
</evidence>
<organism evidence="8 9">
    <name type="scientific">Prymnesium parvum</name>
    <name type="common">Toxic golden alga</name>
    <dbReference type="NCBI Taxonomy" id="97485"/>
    <lineage>
        <taxon>Eukaryota</taxon>
        <taxon>Haptista</taxon>
        <taxon>Haptophyta</taxon>
        <taxon>Prymnesiophyceae</taxon>
        <taxon>Prymnesiales</taxon>
        <taxon>Prymnesiaceae</taxon>
        <taxon>Prymnesium</taxon>
    </lineage>
</organism>
<dbReference type="EMBL" id="JBGBPQ010000025">
    <property type="protein sequence ID" value="KAL1499413.1"/>
    <property type="molecule type" value="Genomic_DNA"/>
</dbReference>
<dbReference type="FunFam" id="1.10.220.150:FF:000009">
    <property type="entry name" value="stromal membrane-associated protein 1 isoform X1"/>
    <property type="match status" value="1"/>
</dbReference>
<dbReference type="PRINTS" id="PR00405">
    <property type="entry name" value="REVINTRACTNG"/>
</dbReference>
<evidence type="ECO:0000256" key="1">
    <source>
        <dbReference type="ARBA" id="ARBA00022468"/>
    </source>
</evidence>
<dbReference type="AlphaFoldDB" id="A0AB34IHK2"/>
<dbReference type="CDD" id="cd08204">
    <property type="entry name" value="ArfGap"/>
    <property type="match status" value="1"/>
</dbReference>
<dbReference type="InterPro" id="IPR037278">
    <property type="entry name" value="ARFGAP/RecO"/>
</dbReference>
<dbReference type="Gene3D" id="1.10.220.150">
    <property type="entry name" value="Arf GTPase activating protein"/>
    <property type="match status" value="1"/>
</dbReference>
<dbReference type="SUPFAM" id="SSF57863">
    <property type="entry name" value="ArfGap/RecO-like zinc finger"/>
    <property type="match status" value="1"/>
</dbReference>
<dbReference type="GO" id="GO:0005737">
    <property type="term" value="C:cytoplasm"/>
    <property type="evidence" value="ECO:0007669"/>
    <property type="project" value="TreeGrafter"/>
</dbReference>
<protein>
    <recommendedName>
        <fullName evidence="7">Arf-GAP domain-containing protein</fullName>
    </recommendedName>
</protein>
<dbReference type="PROSITE" id="PS50115">
    <property type="entry name" value="ARFGAP"/>
    <property type="match status" value="1"/>
</dbReference>
<proteinExistence type="predicted"/>
<keyword evidence="9" id="KW-1185">Reference proteome</keyword>
<comment type="caution">
    <text evidence="8">The sequence shown here is derived from an EMBL/GenBank/DDBJ whole genome shotgun (WGS) entry which is preliminary data.</text>
</comment>
<dbReference type="InterPro" id="IPR038508">
    <property type="entry name" value="ArfGAP_dom_sf"/>
</dbReference>
<dbReference type="SMART" id="SM00105">
    <property type="entry name" value="ArfGap"/>
    <property type="match status" value="1"/>
</dbReference>
<accession>A0AB34IHK2</accession>
<gene>
    <name evidence="8" type="ORF">AB1Y20_011618</name>
</gene>
<dbReference type="Pfam" id="PF01412">
    <property type="entry name" value="ArfGap"/>
    <property type="match status" value="1"/>
</dbReference>
<evidence type="ECO:0000313" key="9">
    <source>
        <dbReference type="Proteomes" id="UP001515480"/>
    </source>
</evidence>
<dbReference type="InterPro" id="IPR051718">
    <property type="entry name" value="ARF_GTPase-activating"/>
</dbReference>
<name>A0AB34IHK2_PRYPA</name>
<dbReference type="PANTHER" id="PTHR45705">
    <property type="entry name" value="FI20236P1"/>
    <property type="match status" value="1"/>
</dbReference>
<evidence type="ECO:0000256" key="4">
    <source>
        <dbReference type="ARBA" id="ARBA00022833"/>
    </source>
</evidence>
<keyword evidence="3 5" id="KW-0863">Zinc-finger</keyword>
<evidence type="ECO:0000256" key="6">
    <source>
        <dbReference type="SAM" id="MobiDB-lite"/>
    </source>
</evidence>
<evidence type="ECO:0000256" key="5">
    <source>
        <dbReference type="PROSITE-ProRule" id="PRU00288"/>
    </source>
</evidence>
<feature type="domain" description="Arf-GAP" evidence="7">
    <location>
        <begin position="20"/>
        <end position="141"/>
    </location>
</feature>
<keyword evidence="2" id="KW-0479">Metal-binding</keyword>
<dbReference type="InterPro" id="IPR001164">
    <property type="entry name" value="ArfGAP_dom"/>
</dbReference>
<evidence type="ECO:0000256" key="3">
    <source>
        <dbReference type="ARBA" id="ARBA00022771"/>
    </source>
</evidence>
<dbReference type="GO" id="GO:0008270">
    <property type="term" value="F:zinc ion binding"/>
    <property type="evidence" value="ECO:0007669"/>
    <property type="project" value="UniProtKB-KW"/>
</dbReference>
<reference evidence="8 9" key="1">
    <citation type="journal article" date="2024" name="Science">
        <title>Giant polyketide synthase enzymes in the biosynthesis of giant marine polyether toxins.</title>
        <authorList>
            <person name="Fallon T.R."/>
            <person name="Shende V.V."/>
            <person name="Wierzbicki I.H."/>
            <person name="Pendleton A.L."/>
            <person name="Watervoot N.F."/>
            <person name="Auber R.P."/>
            <person name="Gonzalez D.J."/>
            <person name="Wisecaver J.H."/>
            <person name="Moore B.S."/>
        </authorList>
    </citation>
    <scope>NUCLEOTIDE SEQUENCE [LARGE SCALE GENOMIC DNA]</scope>
    <source>
        <strain evidence="8 9">12B1</strain>
    </source>
</reference>
<sequence length="355" mass="37966">MAAPTVTPDDAAAPRAARQEHALRELLALEGNSCCADCRAPDPKWASVSLGAFLCLQCSGPHRALGTSTSFVLSLGLDEWTDAQLEQLRAWGNARVNALYEFHVPPSRPHPSAGEPREYREAYIRDKYEARAFTAAAAPRGAGGEPLRSPARAREEEGEGEAGAAPPPLASSASGMVEYVGLLHIRPLHASPREGGGARLEAAVGAQRLKGGAWDEPLRLCWDGRDALELSVLPPRGGALCSCRLRLDGLPARTPTALLVEMAEGAPRGEPAEWAHCAAERRSVRTTLRKSLTSLLAAKTAGERARLARSDGAGGAPPPRGGGRGWRRLCCCVAPPRRREKTRLKLELCFEPIDH</sequence>
<dbReference type="Proteomes" id="UP001515480">
    <property type="component" value="Unassembled WGS sequence"/>
</dbReference>
<evidence type="ECO:0000256" key="2">
    <source>
        <dbReference type="ARBA" id="ARBA00022723"/>
    </source>
</evidence>